<dbReference type="SMART" id="SM00360">
    <property type="entry name" value="RRM"/>
    <property type="match status" value="2"/>
</dbReference>
<keyword evidence="6" id="KW-1185">Reference proteome</keyword>
<protein>
    <recommendedName>
        <fullName evidence="4">RRM domain-containing protein</fullName>
    </recommendedName>
</protein>
<feature type="compositionally biased region" description="Low complexity" evidence="3">
    <location>
        <begin position="1"/>
        <end position="20"/>
    </location>
</feature>
<evidence type="ECO:0000256" key="3">
    <source>
        <dbReference type="SAM" id="MobiDB-lite"/>
    </source>
</evidence>
<evidence type="ECO:0000313" key="6">
    <source>
        <dbReference type="Proteomes" id="UP001206925"/>
    </source>
</evidence>
<organism evidence="5 6">
    <name type="scientific">Ambrosia artemisiifolia</name>
    <name type="common">Common ragweed</name>
    <dbReference type="NCBI Taxonomy" id="4212"/>
    <lineage>
        <taxon>Eukaryota</taxon>
        <taxon>Viridiplantae</taxon>
        <taxon>Streptophyta</taxon>
        <taxon>Embryophyta</taxon>
        <taxon>Tracheophyta</taxon>
        <taxon>Spermatophyta</taxon>
        <taxon>Magnoliopsida</taxon>
        <taxon>eudicotyledons</taxon>
        <taxon>Gunneridae</taxon>
        <taxon>Pentapetalae</taxon>
        <taxon>asterids</taxon>
        <taxon>campanulids</taxon>
        <taxon>Asterales</taxon>
        <taxon>Asteraceae</taxon>
        <taxon>Asteroideae</taxon>
        <taxon>Heliantheae alliance</taxon>
        <taxon>Heliantheae</taxon>
        <taxon>Ambrosia</taxon>
    </lineage>
</organism>
<evidence type="ECO:0000256" key="1">
    <source>
        <dbReference type="ARBA" id="ARBA00022884"/>
    </source>
</evidence>
<dbReference type="Pfam" id="PF00076">
    <property type="entry name" value="RRM_1"/>
    <property type="match status" value="1"/>
</dbReference>
<comment type="caution">
    <text evidence="5">The sequence shown here is derived from an EMBL/GenBank/DDBJ whole genome shotgun (WGS) entry which is preliminary data.</text>
</comment>
<proteinExistence type="predicted"/>
<name>A0AAD5C2J4_AMBAR</name>
<dbReference type="AlphaFoldDB" id="A0AAD5C2J4"/>
<dbReference type="InterPro" id="IPR012677">
    <property type="entry name" value="Nucleotide-bd_a/b_plait_sf"/>
</dbReference>
<sequence>MVDAPSAKKAPQTPATPQTTGSKTLFVGNLSFSVEENDVINFFKDAGEVVEVRFAVRDDRFAGYGHVEFATPEAARKALELNGQLLLDREVRLDLAKERGAYTPGTGNERSFQKSGQTPGLTAFVRGFGYDESFDDIRSTLGELFDFETRGPKGVAFIDFTDCDALNKAIDLSGTDRKQNQEVMKEILNVVEVVDLKVAGAVEELGLVAGADGSGGMFSSGRRRGDGGRGGRGGDRGRGHSRPSMATPGTGKKTTFGDD</sequence>
<dbReference type="EMBL" id="JAMZMK010009800">
    <property type="protein sequence ID" value="KAI7734176.1"/>
    <property type="molecule type" value="Genomic_DNA"/>
</dbReference>
<feature type="domain" description="RRM" evidence="4">
    <location>
        <begin position="23"/>
        <end position="98"/>
    </location>
</feature>
<keyword evidence="1 2" id="KW-0694">RNA-binding</keyword>
<feature type="compositionally biased region" description="Basic and acidic residues" evidence="3">
    <location>
        <begin position="223"/>
        <end position="238"/>
    </location>
</feature>
<evidence type="ECO:0000259" key="4">
    <source>
        <dbReference type="PROSITE" id="PS50102"/>
    </source>
</evidence>
<dbReference type="PANTHER" id="PTHR23236:SF11">
    <property type="entry name" value="EUKARYOTIC TRANSLATION INITIATION FACTOR 4H"/>
    <property type="match status" value="1"/>
</dbReference>
<dbReference type="Gene3D" id="3.30.70.330">
    <property type="match status" value="1"/>
</dbReference>
<evidence type="ECO:0000256" key="2">
    <source>
        <dbReference type="PROSITE-ProRule" id="PRU00176"/>
    </source>
</evidence>
<dbReference type="PANTHER" id="PTHR23236">
    <property type="entry name" value="EUKARYOTIC TRANSLATION INITIATION FACTOR 4B/4H"/>
    <property type="match status" value="1"/>
</dbReference>
<dbReference type="SUPFAM" id="SSF54928">
    <property type="entry name" value="RNA-binding domain, RBD"/>
    <property type="match status" value="1"/>
</dbReference>
<dbReference type="InterPro" id="IPR000504">
    <property type="entry name" value="RRM_dom"/>
</dbReference>
<evidence type="ECO:0000313" key="5">
    <source>
        <dbReference type="EMBL" id="KAI7734176.1"/>
    </source>
</evidence>
<accession>A0AAD5C2J4</accession>
<dbReference type="PROSITE" id="PS50102">
    <property type="entry name" value="RRM"/>
    <property type="match status" value="1"/>
</dbReference>
<dbReference type="GO" id="GO:0003723">
    <property type="term" value="F:RNA binding"/>
    <property type="evidence" value="ECO:0007669"/>
    <property type="project" value="UniProtKB-UniRule"/>
</dbReference>
<feature type="region of interest" description="Disordered" evidence="3">
    <location>
        <begin position="1"/>
        <end position="21"/>
    </location>
</feature>
<dbReference type="Proteomes" id="UP001206925">
    <property type="component" value="Unassembled WGS sequence"/>
</dbReference>
<dbReference type="InterPro" id="IPR035979">
    <property type="entry name" value="RBD_domain_sf"/>
</dbReference>
<feature type="region of interest" description="Disordered" evidence="3">
    <location>
        <begin position="216"/>
        <end position="259"/>
    </location>
</feature>
<gene>
    <name evidence="5" type="ORF">M8C21_016393</name>
</gene>
<reference evidence="5" key="1">
    <citation type="submission" date="2022-06" db="EMBL/GenBank/DDBJ databases">
        <title>Uncovering the hologenomic basis of an extraordinary plant invasion.</title>
        <authorList>
            <person name="Bieker V.C."/>
            <person name="Martin M.D."/>
            <person name="Gilbert T."/>
            <person name="Hodgins K."/>
            <person name="Battlay P."/>
            <person name="Petersen B."/>
            <person name="Wilson J."/>
        </authorList>
    </citation>
    <scope>NUCLEOTIDE SEQUENCE</scope>
    <source>
        <strain evidence="5">AA19_3_7</strain>
        <tissue evidence="5">Leaf</tissue>
    </source>
</reference>